<name>A0ABZ3FK38_9ACTN</name>
<dbReference type="RefSeq" id="WP_425307836.1">
    <property type="nucleotide sequence ID" value="NZ_CP154795.1"/>
</dbReference>
<gene>
    <name evidence="2" type="ORF">AADG42_03475</name>
</gene>
<proteinExistence type="predicted"/>
<dbReference type="Proteomes" id="UP001442841">
    <property type="component" value="Chromosome"/>
</dbReference>
<feature type="domain" description="DUF6457" evidence="1">
    <location>
        <begin position="10"/>
        <end position="82"/>
    </location>
</feature>
<reference evidence="2 3" key="1">
    <citation type="submission" date="2024-04" db="EMBL/GenBank/DDBJ databases">
        <title>Isolation of an actinomycete strain from pig manure.</title>
        <authorList>
            <person name="Gong T."/>
            <person name="Yu Z."/>
            <person name="An M."/>
            <person name="Wei C."/>
            <person name="Yang W."/>
            <person name="Liu L."/>
        </authorList>
    </citation>
    <scope>NUCLEOTIDE SEQUENCE [LARGE SCALE GENOMIC DNA]</scope>
    <source>
        <strain evidence="2 3">ZF39</strain>
    </source>
</reference>
<keyword evidence="3" id="KW-1185">Reference proteome</keyword>
<protein>
    <submittedName>
        <fullName evidence="2">DUF6457 domain-containing protein</fullName>
    </submittedName>
</protein>
<accession>A0ABZ3FK38</accession>
<evidence type="ECO:0000313" key="2">
    <source>
        <dbReference type="EMBL" id="XAN06406.1"/>
    </source>
</evidence>
<sequence length="85" mass="8972">MPHDRNQDLSELYRWLDAVAPELGVNSADIPVGDVLDLSKVVAHDVTRPGVPVTAFLAGLAVGSGLNPDALATLTERARNWTPAG</sequence>
<organism evidence="2 3">
    <name type="scientific">Ammonicoccus fulvus</name>
    <dbReference type="NCBI Taxonomy" id="3138240"/>
    <lineage>
        <taxon>Bacteria</taxon>
        <taxon>Bacillati</taxon>
        <taxon>Actinomycetota</taxon>
        <taxon>Actinomycetes</taxon>
        <taxon>Propionibacteriales</taxon>
        <taxon>Propionibacteriaceae</taxon>
        <taxon>Ammonicoccus</taxon>
    </lineage>
</organism>
<dbReference type="Pfam" id="PF20058">
    <property type="entry name" value="DUF6457"/>
    <property type="match status" value="1"/>
</dbReference>
<dbReference type="InterPro" id="IPR045598">
    <property type="entry name" value="DUF6457"/>
</dbReference>
<evidence type="ECO:0000259" key="1">
    <source>
        <dbReference type="Pfam" id="PF20058"/>
    </source>
</evidence>
<dbReference type="EMBL" id="CP154795">
    <property type="protein sequence ID" value="XAN06406.1"/>
    <property type="molecule type" value="Genomic_DNA"/>
</dbReference>
<evidence type="ECO:0000313" key="3">
    <source>
        <dbReference type="Proteomes" id="UP001442841"/>
    </source>
</evidence>